<name>A0A841BT88_9ACTN</name>
<dbReference type="InterPro" id="IPR008278">
    <property type="entry name" value="4-PPantetheinyl_Trfase_dom"/>
</dbReference>
<evidence type="ECO:0000256" key="2">
    <source>
        <dbReference type="ARBA" id="ARBA00022679"/>
    </source>
</evidence>
<dbReference type="PANTHER" id="PTHR12215">
    <property type="entry name" value="PHOSPHOPANTETHEINE TRANSFERASE"/>
    <property type="match status" value="1"/>
</dbReference>
<evidence type="ECO:0000313" key="5">
    <source>
        <dbReference type="Proteomes" id="UP000587527"/>
    </source>
</evidence>
<dbReference type="Pfam" id="PF01648">
    <property type="entry name" value="ACPS"/>
    <property type="match status" value="1"/>
</dbReference>
<dbReference type="GO" id="GO:0008897">
    <property type="term" value="F:holo-[acyl-carrier-protein] synthase activity"/>
    <property type="evidence" value="ECO:0007669"/>
    <property type="project" value="InterPro"/>
</dbReference>
<dbReference type="Proteomes" id="UP000587527">
    <property type="component" value="Unassembled WGS sequence"/>
</dbReference>
<dbReference type="RefSeq" id="WP_184837081.1">
    <property type="nucleotide sequence ID" value="NZ_JACHMN010000002.1"/>
</dbReference>
<organism evidence="4 5">
    <name type="scientific">Allocatelliglobosispora scoriae</name>
    <dbReference type="NCBI Taxonomy" id="643052"/>
    <lineage>
        <taxon>Bacteria</taxon>
        <taxon>Bacillati</taxon>
        <taxon>Actinomycetota</taxon>
        <taxon>Actinomycetes</taxon>
        <taxon>Micromonosporales</taxon>
        <taxon>Micromonosporaceae</taxon>
        <taxon>Allocatelliglobosispora</taxon>
    </lineage>
</organism>
<proteinExistence type="inferred from homology"/>
<dbReference type="EC" id="2.7.8.-" evidence="4"/>
<reference evidence="4 5" key="1">
    <citation type="submission" date="2020-08" db="EMBL/GenBank/DDBJ databases">
        <title>Sequencing the genomes of 1000 actinobacteria strains.</title>
        <authorList>
            <person name="Klenk H.-P."/>
        </authorList>
    </citation>
    <scope>NUCLEOTIDE SEQUENCE [LARGE SCALE GENOMIC DNA]</scope>
    <source>
        <strain evidence="4 5">DSM 45362</strain>
    </source>
</reference>
<protein>
    <submittedName>
        <fullName evidence="4">4'-phosphopantetheinyl transferase</fullName>
        <ecNumber evidence="4">2.7.8.-</ecNumber>
    </submittedName>
</protein>
<sequence length="236" mass="25561">MQLPPADVVHIWTVPLTATAATVSRLHGLLGLRERLRAADRAPADWWRRHVVSHAAVRAILGGYLDREPSSLRFGYGRWGKPRLAGLEFNLSHTGDLALLAVSAQRPVGVDVEGSRPDFPAVAFADRYFPPAERELVAAAGPEAPAVWRRLWSRKEACVKAAGARAALGLSLAVAGPGDLRRVRDSSGLLPGTWLLRDLPAPEGHAACVALDGDRPFAVTHQTWIADEAVRHREVP</sequence>
<evidence type="ECO:0000313" key="4">
    <source>
        <dbReference type="EMBL" id="MBB5870011.1"/>
    </source>
</evidence>
<dbReference type="InterPro" id="IPR037143">
    <property type="entry name" value="4-PPantetheinyl_Trfase_dom_sf"/>
</dbReference>
<gene>
    <name evidence="4" type="ORF">F4553_003390</name>
</gene>
<dbReference type="SUPFAM" id="SSF56214">
    <property type="entry name" value="4'-phosphopantetheinyl transferase"/>
    <property type="match status" value="2"/>
</dbReference>
<keyword evidence="5" id="KW-1185">Reference proteome</keyword>
<evidence type="ECO:0000259" key="3">
    <source>
        <dbReference type="Pfam" id="PF01648"/>
    </source>
</evidence>
<dbReference type="GO" id="GO:0005829">
    <property type="term" value="C:cytosol"/>
    <property type="evidence" value="ECO:0007669"/>
    <property type="project" value="TreeGrafter"/>
</dbReference>
<dbReference type="PANTHER" id="PTHR12215:SF10">
    <property type="entry name" value="L-AMINOADIPATE-SEMIALDEHYDE DEHYDROGENASE-PHOSPHOPANTETHEINYL TRANSFERASE"/>
    <property type="match status" value="1"/>
</dbReference>
<dbReference type="AlphaFoldDB" id="A0A841BT88"/>
<dbReference type="InterPro" id="IPR050559">
    <property type="entry name" value="P-Pant_transferase_sf"/>
</dbReference>
<dbReference type="Gene3D" id="3.90.470.20">
    <property type="entry name" value="4'-phosphopantetheinyl transferase domain"/>
    <property type="match status" value="1"/>
</dbReference>
<dbReference type="GO" id="GO:0019878">
    <property type="term" value="P:lysine biosynthetic process via aminoadipic acid"/>
    <property type="evidence" value="ECO:0007669"/>
    <property type="project" value="TreeGrafter"/>
</dbReference>
<feature type="domain" description="4'-phosphopantetheinyl transferase" evidence="3">
    <location>
        <begin position="107"/>
        <end position="170"/>
    </location>
</feature>
<keyword evidence="2 4" id="KW-0808">Transferase</keyword>
<comment type="similarity">
    <text evidence="1">Belongs to the P-Pant transferase superfamily. Gsp/Sfp/HetI/AcpT family.</text>
</comment>
<dbReference type="GO" id="GO:0000287">
    <property type="term" value="F:magnesium ion binding"/>
    <property type="evidence" value="ECO:0007669"/>
    <property type="project" value="InterPro"/>
</dbReference>
<comment type="caution">
    <text evidence="4">The sequence shown here is derived from an EMBL/GenBank/DDBJ whole genome shotgun (WGS) entry which is preliminary data.</text>
</comment>
<accession>A0A841BT88</accession>
<evidence type="ECO:0000256" key="1">
    <source>
        <dbReference type="ARBA" id="ARBA00010990"/>
    </source>
</evidence>
<dbReference type="EMBL" id="JACHMN010000002">
    <property type="protein sequence ID" value="MBB5870011.1"/>
    <property type="molecule type" value="Genomic_DNA"/>
</dbReference>